<dbReference type="InterPro" id="IPR050123">
    <property type="entry name" value="Prok_molybdopt-oxidoreductase"/>
</dbReference>
<dbReference type="Gene3D" id="3.40.228.10">
    <property type="entry name" value="Dimethylsulfoxide Reductase, domain 2"/>
    <property type="match status" value="1"/>
</dbReference>
<dbReference type="GO" id="GO:0022904">
    <property type="term" value="P:respiratory electron transport chain"/>
    <property type="evidence" value="ECO:0007669"/>
    <property type="project" value="TreeGrafter"/>
</dbReference>
<dbReference type="GO" id="GO:0003954">
    <property type="term" value="F:NADH dehydrogenase activity"/>
    <property type="evidence" value="ECO:0007669"/>
    <property type="project" value="TreeGrafter"/>
</dbReference>
<feature type="domain" description="Arsenite oxidase subunit AioA/Iodate reductase subunit IdrA 3Fe-4S cluster" evidence="6">
    <location>
        <begin position="24"/>
        <end position="116"/>
    </location>
</feature>
<dbReference type="Gene3D" id="3.30.200.200">
    <property type="match status" value="1"/>
</dbReference>
<dbReference type="InterPro" id="IPR014066">
    <property type="entry name" value="AioA/IdrA_lsu"/>
</dbReference>
<dbReference type="OrthoDB" id="9816402at2"/>
<dbReference type="RefSeq" id="WP_072747250.1">
    <property type="nucleotide sequence ID" value="NZ_FOHL01000005.1"/>
</dbReference>
<dbReference type="Pfam" id="PF01568">
    <property type="entry name" value="Molydop_binding"/>
    <property type="match status" value="1"/>
</dbReference>
<dbReference type="SUPFAM" id="SSF50692">
    <property type="entry name" value="ADC-like"/>
    <property type="match status" value="1"/>
</dbReference>
<reference evidence="7 8" key="1">
    <citation type="submission" date="2016-12" db="EMBL/GenBank/DDBJ databases">
        <authorList>
            <person name="Song W.-J."/>
            <person name="Kurnit D.M."/>
        </authorList>
    </citation>
    <scope>NUCLEOTIDE SEQUENCE [LARGE SCALE GENOMIC DNA]</scope>
    <source>
        <strain evidence="7 8">CGMCC 1.10808</strain>
    </source>
</reference>
<dbReference type="PANTHER" id="PTHR43105:SF10">
    <property type="entry name" value="NADH-QUINONE OXIDOREDUCTASE SUBUNIT G"/>
    <property type="match status" value="1"/>
</dbReference>
<evidence type="ECO:0000259" key="6">
    <source>
        <dbReference type="Pfam" id="PF18465"/>
    </source>
</evidence>
<dbReference type="Pfam" id="PF00384">
    <property type="entry name" value="Molybdopterin"/>
    <property type="match status" value="1"/>
</dbReference>
<dbReference type="NCBIfam" id="TIGR02693">
    <property type="entry name" value="arsenite_ox_L"/>
    <property type="match status" value="1"/>
</dbReference>
<sequence>MAYKRQTDRLPIIPADAQEFNVVCHYCIVGCGYKAYTWPINKQGGPAPHENKFGVDLGRQQDIETEAWYAPSMYNIVKQNGRDVHLVVKPDSNCVVNSGLGSIRGARMAENRPSRITGSQQQRLTDPLVWRNGTWQPTSWDDALDLVARVTARVITEGSEDDLVVSMFDHGGSAGGYENTWGTGKLYFGAMKVKNARIHNRPAYNSEVHSSRDMGVDELNYAYEDYQLTDTIFIVGANPMETQTNLFLNHMVKGLQNGAKMIVVDPRRSITVASAEQYAGKENVLHLPINEGTDLALLNALFTYIADQGWVDREFIEKSTFRDGVAVRQNEAYPASLGSFEHALEQVRMSVEEASKICGVPAADIVKAAEWIARPHEDGSRRKCVTAYEKGVIWGNDNYRTVGALVNIALATGNIGREGGGVCRLGGHQEGYFRPSDAHVGRPAEYVDQFLIRGLGGVHHIWACDHYKTTLNASEFKRVHKRRSDMVKDAIDAAAGGTREQLVDAIVAAINAGGLFVVDVDIIHSQIGQNAHVILPACESNEMNLTSMNGERRLRLSEKYMDPYGNSRPDCLIAAGIAQHMERVLREMGHDAYADQFKGFDWKTEEDAFMDGYHSANPEVTYERLRAMGTNGVQEPVVGYENGQLVGTKRLYADGRFTRHGREDGKALFCAGAWRGWQAPGKAREKASHRFWINNVRANIFWQNQFLDQDNEFIQDRYPHPFVEMHPDDMVELGINPGDLIEIVNENGVTQGMAYPMPTLKRNTVAMVFGSPAGSQGNVVNPGVNELVLPDYKHTWGDIRKISDATPETRAISFKSHEAVL</sequence>
<dbReference type="GO" id="GO:0043546">
    <property type="term" value="F:molybdopterin cofactor binding"/>
    <property type="evidence" value="ECO:0007669"/>
    <property type="project" value="InterPro"/>
</dbReference>
<dbReference type="InterPro" id="IPR006657">
    <property type="entry name" value="MoPterin_dinucl-bd_dom"/>
</dbReference>
<evidence type="ECO:0000313" key="8">
    <source>
        <dbReference type="Proteomes" id="UP000184066"/>
    </source>
</evidence>
<gene>
    <name evidence="7" type="ORF">SAMN05216200_10532</name>
</gene>
<accession>A0A1M7T813</accession>
<evidence type="ECO:0000256" key="3">
    <source>
        <dbReference type="ARBA" id="ARBA00023014"/>
    </source>
</evidence>
<dbReference type="GO" id="GO:0051536">
    <property type="term" value="F:iron-sulfur cluster binding"/>
    <property type="evidence" value="ECO:0007669"/>
    <property type="project" value="UniProtKB-KW"/>
</dbReference>
<evidence type="ECO:0000256" key="1">
    <source>
        <dbReference type="ARBA" id="ARBA00022723"/>
    </source>
</evidence>
<organism evidence="7 8">
    <name type="scientific">Oceanicella actignis</name>
    <dbReference type="NCBI Taxonomy" id="1189325"/>
    <lineage>
        <taxon>Bacteria</taxon>
        <taxon>Pseudomonadati</taxon>
        <taxon>Pseudomonadota</taxon>
        <taxon>Alphaproteobacteria</taxon>
        <taxon>Rhodobacterales</taxon>
        <taxon>Paracoccaceae</taxon>
        <taxon>Oceanicella</taxon>
    </lineage>
</organism>
<dbReference type="EMBL" id="FRDL01000005">
    <property type="protein sequence ID" value="SHN66848.1"/>
    <property type="molecule type" value="Genomic_DNA"/>
</dbReference>
<evidence type="ECO:0000259" key="4">
    <source>
        <dbReference type="Pfam" id="PF00384"/>
    </source>
</evidence>
<feature type="domain" description="Molybdopterin oxidoreductase" evidence="4">
    <location>
        <begin position="123"/>
        <end position="578"/>
    </location>
</feature>
<protein>
    <submittedName>
        <fullName evidence="7">Arsenite oxidase large subunit</fullName>
    </submittedName>
</protein>
<dbReference type="STRING" id="1189325.SAMN04488119_10533"/>
<dbReference type="AlphaFoldDB" id="A0A1M7T813"/>
<dbReference type="InterPro" id="IPR006656">
    <property type="entry name" value="Mopterin_OxRdtase"/>
</dbReference>
<evidence type="ECO:0000256" key="2">
    <source>
        <dbReference type="ARBA" id="ARBA00023004"/>
    </source>
</evidence>
<dbReference type="SUPFAM" id="SSF53706">
    <property type="entry name" value="Formate dehydrogenase/DMSO reductase, domains 1-3"/>
    <property type="match status" value="1"/>
</dbReference>
<dbReference type="Gene3D" id="3.40.50.740">
    <property type="match status" value="1"/>
</dbReference>
<dbReference type="GO" id="GO:0046872">
    <property type="term" value="F:metal ion binding"/>
    <property type="evidence" value="ECO:0007669"/>
    <property type="project" value="UniProtKB-KW"/>
</dbReference>
<evidence type="ECO:0000259" key="5">
    <source>
        <dbReference type="Pfam" id="PF01568"/>
    </source>
</evidence>
<dbReference type="GO" id="GO:0016020">
    <property type="term" value="C:membrane"/>
    <property type="evidence" value="ECO:0007669"/>
    <property type="project" value="TreeGrafter"/>
</dbReference>
<dbReference type="InterPro" id="IPR009010">
    <property type="entry name" value="Asp_de-COase-like_dom_sf"/>
</dbReference>
<keyword evidence="1" id="KW-0479">Metal-binding</keyword>
<keyword evidence="3" id="KW-0411">Iron-sulfur</keyword>
<dbReference type="Gene3D" id="2.40.40.20">
    <property type="match status" value="1"/>
</dbReference>
<keyword evidence="8" id="KW-1185">Reference proteome</keyword>
<proteinExistence type="predicted"/>
<dbReference type="GO" id="GO:1990204">
    <property type="term" value="C:oxidoreductase complex"/>
    <property type="evidence" value="ECO:0007669"/>
    <property type="project" value="UniProtKB-ARBA"/>
</dbReference>
<evidence type="ECO:0000313" key="7">
    <source>
        <dbReference type="EMBL" id="SHN66848.1"/>
    </source>
</evidence>
<dbReference type="InterPro" id="IPR041632">
    <property type="entry name" value="AioA/IdrA_3Fe-4S"/>
</dbReference>
<feature type="domain" description="Molybdopterin dinucleotide-binding" evidence="5">
    <location>
        <begin position="691"/>
        <end position="784"/>
    </location>
</feature>
<dbReference type="Proteomes" id="UP000184066">
    <property type="component" value="Unassembled WGS sequence"/>
</dbReference>
<dbReference type="PANTHER" id="PTHR43105">
    <property type="entry name" value="RESPIRATORY NITRATE REDUCTASE"/>
    <property type="match status" value="1"/>
</dbReference>
<name>A0A1M7T813_9RHOB</name>
<dbReference type="Pfam" id="PF18465">
    <property type="entry name" value="Rieske_3"/>
    <property type="match status" value="1"/>
</dbReference>
<keyword evidence="2" id="KW-0408">Iron</keyword>